<dbReference type="InterPro" id="IPR028098">
    <property type="entry name" value="Glyco_trans_4-like_N"/>
</dbReference>
<feature type="domain" description="Glycosyl transferase family 1" evidence="1">
    <location>
        <begin position="176"/>
        <end position="314"/>
    </location>
</feature>
<evidence type="ECO:0000313" key="3">
    <source>
        <dbReference type="EMBL" id="GAU08272.1"/>
    </source>
</evidence>
<dbReference type="PANTHER" id="PTHR12526:SF630">
    <property type="entry name" value="GLYCOSYLTRANSFERASE"/>
    <property type="match status" value="1"/>
</dbReference>
<keyword evidence="3" id="KW-0808">Transferase</keyword>
<dbReference type="SUPFAM" id="SSF53756">
    <property type="entry name" value="UDP-Glycosyltransferase/glycogen phosphorylase"/>
    <property type="match status" value="1"/>
</dbReference>
<accession>A0A194ADW9</accession>
<dbReference type="InterPro" id="IPR001296">
    <property type="entry name" value="Glyco_trans_1"/>
</dbReference>
<name>A0A194ADW9_9BACT</name>
<gene>
    <name evidence="3" type="ORF">DPF_0975</name>
</gene>
<dbReference type="Pfam" id="PF00534">
    <property type="entry name" value="Glycos_transf_1"/>
    <property type="match status" value="1"/>
</dbReference>
<comment type="caution">
    <text evidence="3">The sequence shown here is derived from an EMBL/GenBank/DDBJ whole genome shotgun (WGS) entry which is preliminary data.</text>
</comment>
<dbReference type="RefSeq" id="WP_069857775.1">
    <property type="nucleotide sequence ID" value="NZ_BDFE01000015.1"/>
</dbReference>
<dbReference type="OrthoDB" id="9790710at2"/>
<dbReference type="Gene3D" id="3.40.50.2000">
    <property type="entry name" value="Glycogen Phosphorylase B"/>
    <property type="match status" value="2"/>
</dbReference>
<dbReference type="AlphaFoldDB" id="A0A194ADW9"/>
<dbReference type="PANTHER" id="PTHR12526">
    <property type="entry name" value="GLYCOSYLTRANSFERASE"/>
    <property type="match status" value="1"/>
</dbReference>
<dbReference type="Pfam" id="PF13439">
    <property type="entry name" value="Glyco_transf_4"/>
    <property type="match status" value="1"/>
</dbReference>
<proteinExistence type="predicted"/>
<dbReference type="CDD" id="cd03811">
    <property type="entry name" value="GT4_GT28_WabH-like"/>
    <property type="match status" value="1"/>
</dbReference>
<evidence type="ECO:0000259" key="1">
    <source>
        <dbReference type="Pfam" id="PF00534"/>
    </source>
</evidence>
<reference evidence="4" key="1">
    <citation type="submission" date="2016-06" db="EMBL/GenBank/DDBJ databases">
        <title>Draft genome sequence of Desulfoplanes formicivorans strain Pf12B.</title>
        <authorList>
            <person name="Watanabe M."/>
            <person name="Kojima H."/>
            <person name="Fukui M."/>
        </authorList>
    </citation>
    <scope>NUCLEOTIDE SEQUENCE [LARGE SCALE GENOMIC DNA]</scope>
    <source>
        <strain evidence="4">Pf12B</strain>
    </source>
</reference>
<evidence type="ECO:0000259" key="2">
    <source>
        <dbReference type="Pfam" id="PF13439"/>
    </source>
</evidence>
<evidence type="ECO:0000313" key="4">
    <source>
        <dbReference type="Proteomes" id="UP000095200"/>
    </source>
</evidence>
<dbReference type="GO" id="GO:0016757">
    <property type="term" value="F:glycosyltransferase activity"/>
    <property type="evidence" value="ECO:0007669"/>
    <property type="project" value="InterPro"/>
</dbReference>
<keyword evidence="4" id="KW-1185">Reference proteome</keyword>
<feature type="domain" description="Glycosyltransferase subfamily 4-like N-terminal" evidence="2">
    <location>
        <begin position="12"/>
        <end position="160"/>
    </location>
</feature>
<dbReference type="STRING" id="1592317.DPF_0975"/>
<organism evidence="3 4">
    <name type="scientific">Desulfoplanes formicivorans</name>
    <dbReference type="NCBI Taxonomy" id="1592317"/>
    <lineage>
        <taxon>Bacteria</taxon>
        <taxon>Pseudomonadati</taxon>
        <taxon>Thermodesulfobacteriota</taxon>
        <taxon>Desulfovibrionia</taxon>
        <taxon>Desulfovibrionales</taxon>
        <taxon>Desulfoplanaceae</taxon>
        <taxon>Desulfoplanes</taxon>
    </lineage>
</organism>
<protein>
    <submittedName>
        <fullName evidence="3">Group 1 glycosyl transferase</fullName>
    </submittedName>
</protein>
<dbReference type="Proteomes" id="UP000095200">
    <property type="component" value="Unassembled WGS sequence"/>
</dbReference>
<dbReference type="EMBL" id="BDFE01000015">
    <property type="protein sequence ID" value="GAU08272.1"/>
    <property type="molecule type" value="Genomic_DNA"/>
</dbReference>
<sequence length="349" mass="38676">MNIAFVNSTRKWGGVKTWTLEVAHGLTERGHNTLIIARHGPFTDKALAMGLQTLPITFGPDFNPILIYRLLRLFKTWKCDRVVVNVGKDMCSAGVAGRILGIPVIHRVGLAGDMENRLKVRSVHKWIKPRLLAPCEHVKQGMLKELPYLRPEEIKVILTGKPVAAHPPSDVHHPLRFISTSQLNADKGHSDVLTALAALKKQGYTFQYHVVGTGRVEQRLKKMASSLDLEKEVVWHGFQKDVRALLATCDVFILASHTEGLPNSLLEAMSMGLACVATDVGGVAEVWSEHFLPLLPIHAPAALTHTLHQLLDGSTSRIKQLQTTTLAHARKSISIKQSISRVENWLQEC</sequence>